<proteinExistence type="predicted"/>
<dbReference type="AlphaFoldDB" id="A0A5Q2N7M7"/>
<dbReference type="Proteomes" id="UP000366051">
    <property type="component" value="Chromosome"/>
</dbReference>
<keyword evidence="2" id="KW-1185">Reference proteome</keyword>
<dbReference type="EMBL" id="CP045875">
    <property type="protein sequence ID" value="QGG48270.1"/>
    <property type="molecule type" value="Genomic_DNA"/>
</dbReference>
<gene>
    <name evidence="1" type="ORF">FTV88_2172</name>
</gene>
<evidence type="ECO:0000313" key="1">
    <source>
        <dbReference type="EMBL" id="QGG48270.1"/>
    </source>
</evidence>
<reference evidence="2" key="1">
    <citation type="submission" date="2019-11" db="EMBL/GenBank/DDBJ databases">
        <title>Genome sequence of Heliorestis convoluta strain HH, an alkaliphilic and minimalistic phototrophic bacterium from a soda lake in Egypt.</title>
        <authorList>
            <person name="Dewey E.D."/>
            <person name="Stokes L.M."/>
            <person name="Burchell B.M."/>
            <person name="Shaffer K.N."/>
            <person name="Huntington A.M."/>
            <person name="Baker J.M."/>
            <person name="Nadendla S."/>
            <person name="Giglio M.G."/>
            <person name="Touchman J.W."/>
            <person name="Blankenship R.E."/>
            <person name="Madigan M.T."/>
            <person name="Sattley W.M."/>
        </authorList>
    </citation>
    <scope>NUCLEOTIDE SEQUENCE [LARGE SCALE GENOMIC DNA]</scope>
    <source>
        <strain evidence="2">HH</strain>
    </source>
</reference>
<evidence type="ECO:0000313" key="2">
    <source>
        <dbReference type="Proteomes" id="UP000366051"/>
    </source>
</evidence>
<name>A0A5Q2N7M7_9FIRM</name>
<organism evidence="1 2">
    <name type="scientific">Heliorestis convoluta</name>
    <dbReference type="NCBI Taxonomy" id="356322"/>
    <lineage>
        <taxon>Bacteria</taxon>
        <taxon>Bacillati</taxon>
        <taxon>Bacillota</taxon>
        <taxon>Clostridia</taxon>
        <taxon>Eubacteriales</taxon>
        <taxon>Heliobacteriaceae</taxon>
        <taxon>Heliorestis</taxon>
    </lineage>
</organism>
<dbReference type="KEGG" id="hcv:FTV88_2172"/>
<sequence>MRALWQEEVNSFLMTFFVKKKVFHPSVGNKIRRFSHLKLFSDSLFHGDI</sequence>
<accession>A0A5Q2N7M7</accession>
<protein>
    <submittedName>
        <fullName evidence="1">Uncharacterized protein</fullName>
    </submittedName>
</protein>